<dbReference type="AlphaFoldDB" id="A0A080ZXP1"/>
<comment type="caution">
    <text evidence="1">The sequence shown here is derived from an EMBL/GenBank/DDBJ whole genome shotgun (WGS) entry which is preliminary data.</text>
</comment>
<name>A0A080ZXP1_PHYNI</name>
<gene>
    <name evidence="1" type="ORF">F444_12260</name>
</gene>
<dbReference type="Proteomes" id="UP000028582">
    <property type="component" value="Unassembled WGS sequence"/>
</dbReference>
<dbReference type="EMBL" id="ANJA01002211">
    <property type="protein sequence ID" value="ETO71402.1"/>
    <property type="molecule type" value="Genomic_DNA"/>
</dbReference>
<reference evidence="1 2" key="1">
    <citation type="submission" date="2013-11" db="EMBL/GenBank/DDBJ databases">
        <title>The Genome Sequence of Phytophthora parasitica P1976.</title>
        <authorList>
            <consortium name="The Broad Institute Genomics Platform"/>
            <person name="Russ C."/>
            <person name="Tyler B."/>
            <person name="Panabieres F."/>
            <person name="Shan W."/>
            <person name="Tripathy S."/>
            <person name="Grunwald N."/>
            <person name="Machado M."/>
            <person name="Johnson C.S."/>
            <person name="Walker B."/>
            <person name="Young S."/>
            <person name="Zeng Q."/>
            <person name="Gargeya S."/>
            <person name="Fitzgerald M."/>
            <person name="Haas B."/>
            <person name="Abouelleil A."/>
            <person name="Allen A.W."/>
            <person name="Alvarado L."/>
            <person name="Arachchi H.M."/>
            <person name="Berlin A.M."/>
            <person name="Chapman S.B."/>
            <person name="Gainer-Dewar J."/>
            <person name="Goldberg J."/>
            <person name="Griggs A."/>
            <person name="Gujja S."/>
            <person name="Hansen M."/>
            <person name="Howarth C."/>
            <person name="Imamovic A."/>
            <person name="Ireland A."/>
            <person name="Larimer J."/>
            <person name="McCowan C."/>
            <person name="Murphy C."/>
            <person name="Pearson M."/>
            <person name="Poon T.W."/>
            <person name="Priest M."/>
            <person name="Roberts A."/>
            <person name="Saif S."/>
            <person name="Shea T."/>
            <person name="Sisk P."/>
            <person name="Sykes S."/>
            <person name="Wortman J."/>
            <person name="Nusbaum C."/>
            <person name="Birren B."/>
        </authorList>
    </citation>
    <scope>NUCLEOTIDE SEQUENCE [LARGE SCALE GENOMIC DNA]</scope>
    <source>
        <strain evidence="1 2">P1976</strain>
    </source>
</reference>
<sequence>MDRHGTTGAAAADEERTFLGFIGSRFKNAIEDREIKKSIDSLIKAGASNDELFKAGVLPQNYFERLKHEGELVKIPLSK</sequence>
<organism evidence="1 2">
    <name type="scientific">Phytophthora nicotianae P1976</name>
    <dbReference type="NCBI Taxonomy" id="1317066"/>
    <lineage>
        <taxon>Eukaryota</taxon>
        <taxon>Sar</taxon>
        <taxon>Stramenopiles</taxon>
        <taxon>Oomycota</taxon>
        <taxon>Peronosporomycetes</taxon>
        <taxon>Peronosporales</taxon>
        <taxon>Peronosporaceae</taxon>
        <taxon>Phytophthora</taxon>
    </lineage>
</organism>
<evidence type="ECO:0000313" key="1">
    <source>
        <dbReference type="EMBL" id="ETO71402.1"/>
    </source>
</evidence>
<proteinExistence type="predicted"/>
<protein>
    <submittedName>
        <fullName evidence="1">Uncharacterized protein</fullName>
    </submittedName>
</protein>
<evidence type="ECO:0000313" key="2">
    <source>
        <dbReference type="Proteomes" id="UP000028582"/>
    </source>
</evidence>
<accession>A0A080ZXP1</accession>